<evidence type="ECO:0000313" key="9">
    <source>
        <dbReference type="Proteomes" id="UP000824229"/>
    </source>
</evidence>
<evidence type="ECO:0000256" key="1">
    <source>
        <dbReference type="ARBA" id="ARBA00012156"/>
    </source>
</evidence>
<dbReference type="InterPro" id="IPR000905">
    <property type="entry name" value="Gcp-like_dom"/>
</dbReference>
<feature type="domain" description="Gcp-like" evidence="7">
    <location>
        <begin position="34"/>
        <end position="226"/>
    </location>
</feature>
<evidence type="ECO:0000256" key="2">
    <source>
        <dbReference type="ARBA" id="ARBA00022679"/>
    </source>
</evidence>
<evidence type="ECO:0000313" key="8">
    <source>
        <dbReference type="EMBL" id="MBU3803174.1"/>
    </source>
</evidence>
<dbReference type="Proteomes" id="UP000824229">
    <property type="component" value="Unassembled WGS sequence"/>
</dbReference>
<dbReference type="EC" id="2.3.1.234" evidence="1"/>
<dbReference type="GO" id="GO:0046872">
    <property type="term" value="F:metal ion binding"/>
    <property type="evidence" value="ECO:0007669"/>
    <property type="project" value="UniProtKB-KW"/>
</dbReference>
<dbReference type="GO" id="GO:0005829">
    <property type="term" value="C:cytosol"/>
    <property type="evidence" value="ECO:0007669"/>
    <property type="project" value="TreeGrafter"/>
</dbReference>
<sequence length="236" mass="26165">MNLLAIDASGIAGSVAYIKDGKLAGEYYICDKLTHSQTIMPMLEDMKTLLNINLEEVDAIAVTSGPGSFTGLRIGVTAAKALALALEVPIIGVPTLDTMAHAMVYTEYLICPIMDARRNQVYTALYKWEAQTLKRLTDHMAVDIEAYLTDLKDRGEKIIFLGDGVGVYEKRIKEELGERAVFAPSFCNLQHASILADVATKLYQEGQVEDPSLFVPIYLRKSQAEREKEERERNGC</sequence>
<dbReference type="CDD" id="cd24032">
    <property type="entry name" value="ASKHA_NBD_TsaB"/>
    <property type="match status" value="1"/>
</dbReference>
<protein>
    <recommendedName>
        <fullName evidence="1">N(6)-L-threonylcarbamoyladenine synthase</fullName>
        <ecNumber evidence="1">2.3.1.234</ecNumber>
    </recommendedName>
</protein>
<evidence type="ECO:0000256" key="5">
    <source>
        <dbReference type="ARBA" id="ARBA00023315"/>
    </source>
</evidence>
<dbReference type="GO" id="GO:0002949">
    <property type="term" value="P:tRNA threonylcarbamoyladenosine modification"/>
    <property type="evidence" value="ECO:0007669"/>
    <property type="project" value="InterPro"/>
</dbReference>
<dbReference type="GO" id="GO:0061711">
    <property type="term" value="F:tRNA N(6)-L-threonylcarbamoyladenine synthase activity"/>
    <property type="evidence" value="ECO:0007669"/>
    <property type="project" value="UniProtKB-EC"/>
</dbReference>
<comment type="catalytic activity">
    <reaction evidence="6">
        <text>L-threonylcarbamoyladenylate + adenosine(37) in tRNA = N(6)-L-threonylcarbamoyladenosine(37) in tRNA + AMP + H(+)</text>
        <dbReference type="Rhea" id="RHEA:37059"/>
        <dbReference type="Rhea" id="RHEA-COMP:10162"/>
        <dbReference type="Rhea" id="RHEA-COMP:10163"/>
        <dbReference type="ChEBI" id="CHEBI:15378"/>
        <dbReference type="ChEBI" id="CHEBI:73682"/>
        <dbReference type="ChEBI" id="CHEBI:74411"/>
        <dbReference type="ChEBI" id="CHEBI:74418"/>
        <dbReference type="ChEBI" id="CHEBI:456215"/>
        <dbReference type="EC" id="2.3.1.234"/>
    </reaction>
</comment>
<dbReference type="EMBL" id="JAHLFQ010000005">
    <property type="protein sequence ID" value="MBU3803174.1"/>
    <property type="molecule type" value="Genomic_DNA"/>
</dbReference>
<dbReference type="InterPro" id="IPR022496">
    <property type="entry name" value="T6A_TsaB"/>
</dbReference>
<name>A0A9E2KA69_9FIRM</name>
<dbReference type="PRINTS" id="PR00789">
    <property type="entry name" value="OSIALOPTASE"/>
</dbReference>
<dbReference type="AlphaFoldDB" id="A0A9E2KA69"/>
<dbReference type="Gene3D" id="3.30.420.40">
    <property type="match status" value="2"/>
</dbReference>
<dbReference type="PANTHER" id="PTHR11735">
    <property type="entry name" value="TRNA N6-ADENOSINE THREONYLCARBAMOYLTRANSFERASE"/>
    <property type="match status" value="1"/>
</dbReference>
<keyword evidence="4" id="KW-0479">Metal-binding</keyword>
<evidence type="ECO:0000256" key="3">
    <source>
        <dbReference type="ARBA" id="ARBA00022694"/>
    </source>
</evidence>
<keyword evidence="3" id="KW-0819">tRNA processing</keyword>
<evidence type="ECO:0000259" key="7">
    <source>
        <dbReference type="Pfam" id="PF00814"/>
    </source>
</evidence>
<organism evidence="8 9">
    <name type="scientific">Candidatus Cellulosilyticum pullistercoris</name>
    <dbReference type="NCBI Taxonomy" id="2838521"/>
    <lineage>
        <taxon>Bacteria</taxon>
        <taxon>Bacillati</taxon>
        <taxon>Bacillota</taxon>
        <taxon>Clostridia</taxon>
        <taxon>Lachnospirales</taxon>
        <taxon>Cellulosilyticaceae</taxon>
        <taxon>Cellulosilyticum</taxon>
    </lineage>
</organism>
<proteinExistence type="predicted"/>
<gene>
    <name evidence="8" type="primary">tsaB</name>
    <name evidence="8" type="ORF">H9872_00225</name>
</gene>
<evidence type="ECO:0000256" key="6">
    <source>
        <dbReference type="ARBA" id="ARBA00048117"/>
    </source>
</evidence>
<accession>A0A9E2KA69</accession>
<comment type="caution">
    <text evidence="8">The sequence shown here is derived from an EMBL/GenBank/DDBJ whole genome shotgun (WGS) entry which is preliminary data.</text>
</comment>
<dbReference type="NCBIfam" id="TIGR03725">
    <property type="entry name" value="T6A_YeaZ"/>
    <property type="match status" value="1"/>
</dbReference>
<dbReference type="SUPFAM" id="SSF53067">
    <property type="entry name" value="Actin-like ATPase domain"/>
    <property type="match status" value="2"/>
</dbReference>
<reference evidence="8" key="2">
    <citation type="submission" date="2021-04" db="EMBL/GenBank/DDBJ databases">
        <authorList>
            <person name="Gilroy R."/>
        </authorList>
    </citation>
    <scope>NUCLEOTIDE SEQUENCE</scope>
    <source>
        <strain evidence="8">B5-657</strain>
    </source>
</reference>
<evidence type="ECO:0000256" key="4">
    <source>
        <dbReference type="ARBA" id="ARBA00022723"/>
    </source>
</evidence>
<keyword evidence="2 8" id="KW-0808">Transferase</keyword>
<dbReference type="Pfam" id="PF00814">
    <property type="entry name" value="TsaD"/>
    <property type="match status" value="1"/>
</dbReference>
<dbReference type="PANTHER" id="PTHR11735:SF11">
    <property type="entry name" value="TRNA THREONYLCARBAMOYLADENOSINE BIOSYNTHESIS PROTEIN TSAB"/>
    <property type="match status" value="1"/>
</dbReference>
<reference evidence="8" key="1">
    <citation type="journal article" date="2021" name="PeerJ">
        <title>Extensive microbial diversity within the chicken gut microbiome revealed by metagenomics and culture.</title>
        <authorList>
            <person name="Gilroy R."/>
            <person name="Ravi A."/>
            <person name="Getino M."/>
            <person name="Pursley I."/>
            <person name="Horton D.L."/>
            <person name="Alikhan N.F."/>
            <person name="Baker D."/>
            <person name="Gharbi K."/>
            <person name="Hall N."/>
            <person name="Watson M."/>
            <person name="Adriaenssens E.M."/>
            <person name="Foster-Nyarko E."/>
            <person name="Jarju S."/>
            <person name="Secka A."/>
            <person name="Antonio M."/>
            <person name="Oren A."/>
            <person name="Chaudhuri R.R."/>
            <person name="La Ragione R."/>
            <person name="Hildebrand F."/>
            <person name="Pallen M.J."/>
        </authorList>
    </citation>
    <scope>NUCLEOTIDE SEQUENCE</scope>
    <source>
        <strain evidence="8">B5-657</strain>
    </source>
</reference>
<keyword evidence="5 8" id="KW-0012">Acyltransferase</keyword>
<dbReference type="InterPro" id="IPR017861">
    <property type="entry name" value="KAE1/TsaD"/>
</dbReference>
<dbReference type="InterPro" id="IPR043129">
    <property type="entry name" value="ATPase_NBD"/>
</dbReference>